<dbReference type="Gene3D" id="3.40.50.300">
    <property type="entry name" value="P-loop containing nucleotide triphosphate hydrolases"/>
    <property type="match status" value="1"/>
</dbReference>
<sequence length="306" mass="35221">MAGVEDERTLTDGAGRTLSFIGCGKIQLPEKMVKSRFPQGELASHLDTIRNLQMRDDDVLICAFPKSGTHWLWEITTMLIKGKAEYDIRSKAVGMFEFNGKASLDSLPSPRVLNTHLPVQALPLEVLQRRIKVIFAVRNPKDVAVSHYSHFKSAESAYPGEFADFLPLMIKENNHISYPWFEFTQEFEQFVRDHPDFPIITMHYEDMKQDPTREISRLAKFLGANTDPSFIETVAEKCEFSNLKEANETIKMDTSKKFSQTGKSYIYRKGEVGDWKNWFTVNQSEEFDKIYNEKMKGSTLTFKFSI</sequence>
<dbReference type="InterPro" id="IPR000863">
    <property type="entry name" value="Sulfotransferase_dom"/>
</dbReference>
<proteinExistence type="inferred from homology"/>
<accession>A0ABD3U079</accession>
<comment type="similarity">
    <text evidence="1">Belongs to the sulfotransferase 1 family.</text>
</comment>
<dbReference type="AlphaFoldDB" id="A0ABD3U079"/>
<dbReference type="Pfam" id="PF00685">
    <property type="entry name" value="Sulfotransfer_1"/>
    <property type="match status" value="1"/>
</dbReference>
<keyword evidence="5" id="KW-1185">Reference proteome</keyword>
<evidence type="ECO:0000256" key="2">
    <source>
        <dbReference type="ARBA" id="ARBA00022679"/>
    </source>
</evidence>
<evidence type="ECO:0000313" key="4">
    <source>
        <dbReference type="EMBL" id="KAL3842690.1"/>
    </source>
</evidence>
<dbReference type="Proteomes" id="UP001634394">
    <property type="component" value="Unassembled WGS sequence"/>
</dbReference>
<reference evidence="4 5" key="1">
    <citation type="submission" date="2024-11" db="EMBL/GenBank/DDBJ databases">
        <title>Chromosome-level genome assembly of the freshwater bivalve Anodonta woodiana.</title>
        <authorList>
            <person name="Chen X."/>
        </authorList>
    </citation>
    <scope>NUCLEOTIDE SEQUENCE [LARGE SCALE GENOMIC DNA]</scope>
    <source>
        <strain evidence="4">MN2024</strain>
        <tissue evidence="4">Gills</tissue>
    </source>
</reference>
<gene>
    <name evidence="4" type="ORF">ACJMK2_020678</name>
</gene>
<evidence type="ECO:0000313" key="5">
    <source>
        <dbReference type="Proteomes" id="UP001634394"/>
    </source>
</evidence>
<dbReference type="InterPro" id="IPR027417">
    <property type="entry name" value="P-loop_NTPase"/>
</dbReference>
<organism evidence="4 5">
    <name type="scientific">Sinanodonta woodiana</name>
    <name type="common">Chinese pond mussel</name>
    <name type="synonym">Anodonta woodiana</name>
    <dbReference type="NCBI Taxonomy" id="1069815"/>
    <lineage>
        <taxon>Eukaryota</taxon>
        <taxon>Metazoa</taxon>
        <taxon>Spiralia</taxon>
        <taxon>Lophotrochozoa</taxon>
        <taxon>Mollusca</taxon>
        <taxon>Bivalvia</taxon>
        <taxon>Autobranchia</taxon>
        <taxon>Heteroconchia</taxon>
        <taxon>Palaeoheterodonta</taxon>
        <taxon>Unionida</taxon>
        <taxon>Unionoidea</taxon>
        <taxon>Unionidae</taxon>
        <taxon>Unioninae</taxon>
        <taxon>Sinanodonta</taxon>
    </lineage>
</organism>
<keyword evidence="2" id="KW-0808">Transferase</keyword>
<dbReference type="PANTHER" id="PTHR11783">
    <property type="entry name" value="SULFOTRANSFERASE SULT"/>
    <property type="match status" value="1"/>
</dbReference>
<feature type="domain" description="Sulfotransferase" evidence="3">
    <location>
        <begin position="56"/>
        <end position="298"/>
    </location>
</feature>
<comment type="caution">
    <text evidence="4">The sequence shown here is derived from an EMBL/GenBank/DDBJ whole genome shotgun (WGS) entry which is preliminary data.</text>
</comment>
<dbReference type="SUPFAM" id="SSF52540">
    <property type="entry name" value="P-loop containing nucleoside triphosphate hydrolases"/>
    <property type="match status" value="1"/>
</dbReference>
<dbReference type="GO" id="GO:0016740">
    <property type="term" value="F:transferase activity"/>
    <property type="evidence" value="ECO:0007669"/>
    <property type="project" value="UniProtKB-KW"/>
</dbReference>
<name>A0ABD3U079_SINWO</name>
<dbReference type="EMBL" id="JBJQND010000017">
    <property type="protein sequence ID" value="KAL3842690.1"/>
    <property type="molecule type" value="Genomic_DNA"/>
</dbReference>
<protein>
    <recommendedName>
        <fullName evidence="3">Sulfotransferase domain-containing protein</fullName>
    </recommendedName>
</protein>
<evidence type="ECO:0000256" key="1">
    <source>
        <dbReference type="ARBA" id="ARBA00005771"/>
    </source>
</evidence>
<evidence type="ECO:0000259" key="3">
    <source>
        <dbReference type="Pfam" id="PF00685"/>
    </source>
</evidence>